<reference evidence="1 2" key="1">
    <citation type="submission" date="2019-02" db="EMBL/GenBank/DDBJ databases">
        <title>Deep-cultivation of Planctomycetes and their phenomic and genomic characterization uncovers novel biology.</title>
        <authorList>
            <person name="Wiegand S."/>
            <person name="Jogler M."/>
            <person name="Boedeker C."/>
            <person name="Pinto D."/>
            <person name="Vollmers J."/>
            <person name="Rivas-Marin E."/>
            <person name="Kohn T."/>
            <person name="Peeters S.H."/>
            <person name="Heuer A."/>
            <person name="Rast P."/>
            <person name="Oberbeckmann S."/>
            <person name="Bunk B."/>
            <person name="Jeske O."/>
            <person name="Meyerdierks A."/>
            <person name="Storesund J.E."/>
            <person name="Kallscheuer N."/>
            <person name="Luecker S."/>
            <person name="Lage O.M."/>
            <person name="Pohl T."/>
            <person name="Merkel B.J."/>
            <person name="Hornburger P."/>
            <person name="Mueller R.-W."/>
            <person name="Bruemmer F."/>
            <person name="Labrenz M."/>
            <person name="Spormann A.M."/>
            <person name="Op den Camp H."/>
            <person name="Overmann J."/>
            <person name="Amann R."/>
            <person name="Jetten M.S.M."/>
            <person name="Mascher T."/>
            <person name="Medema M.H."/>
            <person name="Devos D.P."/>
            <person name="Kaster A.-K."/>
            <person name="Ovreas L."/>
            <person name="Rohde M."/>
            <person name="Galperin M.Y."/>
            <person name="Jogler C."/>
        </authorList>
    </citation>
    <scope>NUCLEOTIDE SEQUENCE [LARGE SCALE GENOMIC DNA]</scope>
    <source>
        <strain evidence="1 2">ETA_A8</strain>
    </source>
</reference>
<dbReference type="KEGG" id="aagg:ETAA8_57720"/>
<dbReference type="InterPro" id="IPR014710">
    <property type="entry name" value="RmlC-like_jellyroll"/>
</dbReference>
<dbReference type="SUPFAM" id="SSF51182">
    <property type="entry name" value="RmlC-like cupins"/>
    <property type="match status" value="1"/>
</dbReference>
<keyword evidence="2" id="KW-1185">Reference proteome</keyword>
<dbReference type="Gene3D" id="2.60.120.10">
    <property type="entry name" value="Jelly Rolls"/>
    <property type="match status" value="1"/>
</dbReference>
<evidence type="ECO:0000313" key="2">
    <source>
        <dbReference type="Proteomes" id="UP000315017"/>
    </source>
</evidence>
<accession>A0A517YK95</accession>
<dbReference type="EMBL" id="CP036274">
    <property type="protein sequence ID" value="QDU30626.1"/>
    <property type="molecule type" value="Genomic_DNA"/>
</dbReference>
<gene>
    <name evidence="1" type="ORF">ETAA8_57720</name>
</gene>
<dbReference type="InterPro" id="IPR011051">
    <property type="entry name" value="RmlC_Cupin_sf"/>
</dbReference>
<evidence type="ECO:0000313" key="1">
    <source>
        <dbReference type="EMBL" id="QDU30626.1"/>
    </source>
</evidence>
<name>A0A517YK95_9BACT</name>
<organism evidence="1 2">
    <name type="scientific">Anatilimnocola aggregata</name>
    <dbReference type="NCBI Taxonomy" id="2528021"/>
    <lineage>
        <taxon>Bacteria</taxon>
        <taxon>Pseudomonadati</taxon>
        <taxon>Planctomycetota</taxon>
        <taxon>Planctomycetia</taxon>
        <taxon>Pirellulales</taxon>
        <taxon>Pirellulaceae</taxon>
        <taxon>Anatilimnocola</taxon>
    </lineage>
</organism>
<protein>
    <recommendedName>
        <fullName evidence="3">Cupin domain-containing protein</fullName>
    </recommendedName>
</protein>
<dbReference type="Proteomes" id="UP000315017">
    <property type="component" value="Chromosome"/>
</dbReference>
<dbReference type="AlphaFoldDB" id="A0A517YK95"/>
<proteinExistence type="predicted"/>
<sequence>MKFAMIHADERGETHFGVQDIPEGELAVGPPPNPTGQMSDLGAVTTMCVIAFRAGTEAPAHNAPQPYVCIILSGEGEVVTSDGEARRFHPGDLLFCNDLSGKGHVTRALTDLVLAFVNRVKS</sequence>
<dbReference type="RefSeq" id="WP_145096422.1">
    <property type="nucleotide sequence ID" value="NZ_CP036274.1"/>
</dbReference>
<dbReference type="OrthoDB" id="4205621at2"/>
<evidence type="ECO:0008006" key="3">
    <source>
        <dbReference type="Google" id="ProtNLM"/>
    </source>
</evidence>